<dbReference type="RefSeq" id="WP_054209827.1">
    <property type="nucleotide sequence ID" value="NZ_LGSZ01000045.1"/>
</dbReference>
<dbReference type="InterPro" id="IPR003749">
    <property type="entry name" value="ThiS/MoaD-like"/>
</dbReference>
<dbReference type="EMBL" id="LGSZ01000045">
    <property type="protein sequence ID" value="KPH80277.1"/>
    <property type="molecule type" value="Genomic_DNA"/>
</dbReference>
<accession>A0A0N1F5R7</accession>
<keyword evidence="2" id="KW-1185">Reference proteome</keyword>
<dbReference type="PATRIC" id="fig|1526658.3.peg.1177"/>
<sequence length="99" mass="10789">MTQALATSAPAAQARSVRLVYFAWVRERVGMADEQVELPEGIETVLDLVRWLKTRDEGYAAAFENETLVRAAINQTHVKPGASIAGAREIAFFPPMTGG</sequence>
<evidence type="ECO:0000313" key="2">
    <source>
        <dbReference type="Proteomes" id="UP000037822"/>
    </source>
</evidence>
<dbReference type="InterPro" id="IPR016155">
    <property type="entry name" value="Mopterin_synth/thiamin_S_b"/>
</dbReference>
<protein>
    <submittedName>
        <fullName evidence="1">Molybdenum cofactor biosynthesis protein MoaD</fullName>
    </submittedName>
</protein>
<evidence type="ECO:0000313" key="1">
    <source>
        <dbReference type="EMBL" id="KPH80277.1"/>
    </source>
</evidence>
<proteinExistence type="predicted"/>
<dbReference type="Gene3D" id="3.10.20.30">
    <property type="match status" value="1"/>
</dbReference>
<dbReference type="Proteomes" id="UP000037822">
    <property type="component" value="Unassembled WGS sequence"/>
</dbReference>
<dbReference type="OrthoDB" id="9800712at2"/>
<organism evidence="1 2">
    <name type="scientific">Bosea vaviloviae</name>
    <dbReference type="NCBI Taxonomy" id="1526658"/>
    <lineage>
        <taxon>Bacteria</taxon>
        <taxon>Pseudomonadati</taxon>
        <taxon>Pseudomonadota</taxon>
        <taxon>Alphaproteobacteria</taxon>
        <taxon>Hyphomicrobiales</taxon>
        <taxon>Boseaceae</taxon>
        <taxon>Bosea</taxon>
    </lineage>
</organism>
<dbReference type="CDD" id="cd00754">
    <property type="entry name" value="Ubl_MoaD"/>
    <property type="match status" value="1"/>
</dbReference>
<gene>
    <name evidence="1" type="ORF">AE618_14850</name>
</gene>
<dbReference type="Pfam" id="PF02597">
    <property type="entry name" value="ThiS"/>
    <property type="match status" value="1"/>
</dbReference>
<dbReference type="SUPFAM" id="SSF54285">
    <property type="entry name" value="MoaD/ThiS"/>
    <property type="match status" value="1"/>
</dbReference>
<reference evidence="1 2" key="1">
    <citation type="submission" date="2015-07" db="EMBL/GenBank/DDBJ databases">
        <title>Whole genome sequencing of Bosea vaviloviae isolated from cave pool.</title>
        <authorList>
            <person name="Tan N.E.H."/>
            <person name="Lee Y.P."/>
            <person name="Gan H.M."/>
            <person name="Barton H."/>
            <person name="Savka M.A."/>
        </authorList>
    </citation>
    <scope>NUCLEOTIDE SEQUENCE [LARGE SCALE GENOMIC DNA]</scope>
    <source>
        <strain evidence="1 2">SD260</strain>
    </source>
</reference>
<name>A0A0N1F5R7_9HYPH</name>
<dbReference type="AlphaFoldDB" id="A0A0N1F5R7"/>
<dbReference type="NCBIfam" id="TIGR01682">
    <property type="entry name" value="moaD"/>
    <property type="match status" value="1"/>
</dbReference>
<comment type="caution">
    <text evidence="1">The sequence shown here is derived from an EMBL/GenBank/DDBJ whole genome shotgun (WGS) entry which is preliminary data.</text>
</comment>
<dbReference type="InterPro" id="IPR012675">
    <property type="entry name" value="Beta-grasp_dom_sf"/>
</dbReference>